<dbReference type="GO" id="GO:0022857">
    <property type="term" value="F:transmembrane transporter activity"/>
    <property type="evidence" value="ECO:0007669"/>
    <property type="project" value="InterPro"/>
</dbReference>
<dbReference type="PANTHER" id="PTHR32196">
    <property type="entry name" value="ABC TRANSPORTER PERMEASE PROTEIN YPHD-RELATED-RELATED"/>
    <property type="match status" value="1"/>
</dbReference>
<evidence type="ECO:0000313" key="7">
    <source>
        <dbReference type="EMBL" id="MBU9737493.1"/>
    </source>
</evidence>
<feature type="transmembrane region" description="Helical" evidence="6">
    <location>
        <begin position="39"/>
        <end position="60"/>
    </location>
</feature>
<feature type="transmembrane region" description="Helical" evidence="6">
    <location>
        <begin position="12"/>
        <end position="33"/>
    </location>
</feature>
<evidence type="ECO:0000256" key="4">
    <source>
        <dbReference type="ARBA" id="ARBA00022989"/>
    </source>
</evidence>
<keyword evidence="4 6" id="KW-1133">Transmembrane helix</keyword>
<keyword evidence="3 6" id="KW-0812">Transmembrane</keyword>
<comment type="caution">
    <text evidence="7">The sequence shown here is derived from an EMBL/GenBank/DDBJ whole genome shotgun (WGS) entry which is preliminary data.</text>
</comment>
<evidence type="ECO:0000256" key="2">
    <source>
        <dbReference type="ARBA" id="ARBA00022475"/>
    </source>
</evidence>
<dbReference type="EMBL" id="JAHQCW010000021">
    <property type="protein sequence ID" value="MBU9737493.1"/>
    <property type="molecule type" value="Genomic_DNA"/>
</dbReference>
<name>A0A949NH22_9FIRM</name>
<comment type="subcellular location">
    <subcellularLocation>
        <location evidence="1">Cell membrane</location>
        <topology evidence="1">Multi-pass membrane protein</topology>
    </subcellularLocation>
</comment>
<dbReference type="AlphaFoldDB" id="A0A949NH22"/>
<feature type="transmembrane region" description="Helical" evidence="6">
    <location>
        <begin position="67"/>
        <end position="84"/>
    </location>
</feature>
<dbReference type="Proteomes" id="UP000712157">
    <property type="component" value="Unassembled WGS sequence"/>
</dbReference>
<keyword evidence="2" id="KW-1003">Cell membrane</keyword>
<evidence type="ECO:0000256" key="3">
    <source>
        <dbReference type="ARBA" id="ARBA00022692"/>
    </source>
</evidence>
<feature type="transmembrane region" description="Helical" evidence="6">
    <location>
        <begin position="210"/>
        <end position="232"/>
    </location>
</feature>
<feature type="transmembrane region" description="Helical" evidence="6">
    <location>
        <begin position="119"/>
        <end position="138"/>
    </location>
</feature>
<gene>
    <name evidence="7" type="ORF">KTH89_13165</name>
</gene>
<keyword evidence="8" id="KW-1185">Reference proteome</keyword>
<keyword evidence="5 6" id="KW-0472">Membrane</keyword>
<evidence type="ECO:0000313" key="8">
    <source>
        <dbReference type="Proteomes" id="UP000712157"/>
    </source>
</evidence>
<dbReference type="GO" id="GO:0005886">
    <property type="term" value="C:plasma membrane"/>
    <property type="evidence" value="ECO:0007669"/>
    <property type="project" value="UniProtKB-SubCell"/>
</dbReference>
<evidence type="ECO:0000256" key="5">
    <source>
        <dbReference type="ARBA" id="ARBA00023136"/>
    </source>
</evidence>
<sequence length="320" mass="34041">MKIFKKIFSRREPALLLIIIALSLIISIFSPHFLSGTNIISMFVALTVEGIIVLGMVLLLIIAGLDLSVGSVMAFTGVAVAMMINKGIPVFLSILAALLLALAIGLLNGFLISEIGLNSFITTLGMMMVVKGLMLVISQGKAVLNMPASFKAIGQGKIAGIQYPILIMIVLVIVMDLLVRHTRFMRQTYYIGSSELAARLNGIHVKKIKMLMYCLSSFFAGLAGVLITARFGNASVTLGDNTAMNVITAAIIGGASLNGGQGTVLGAFLGAVFMQLISTSLNMLSVNMYWQNFVTGAILIIAILIDAINGKRKTGRKVIA</sequence>
<protein>
    <submittedName>
        <fullName evidence="7">ABC transporter permease</fullName>
    </submittedName>
</protein>
<dbReference type="CDD" id="cd06579">
    <property type="entry name" value="TM_PBP1_transp_AraH_like"/>
    <property type="match status" value="1"/>
</dbReference>
<reference evidence="7" key="1">
    <citation type="submission" date="2021-06" db="EMBL/GenBank/DDBJ databases">
        <title>Description of novel taxa of the family Lachnospiraceae.</title>
        <authorList>
            <person name="Chaplin A.V."/>
            <person name="Sokolova S.R."/>
            <person name="Pikina A.P."/>
            <person name="Korzhanova M."/>
            <person name="Belova V."/>
            <person name="Korostin D."/>
            <person name="Efimov B.A."/>
        </authorList>
    </citation>
    <scope>NUCLEOTIDE SEQUENCE</scope>
    <source>
        <strain evidence="7">ASD5720</strain>
    </source>
</reference>
<dbReference type="InterPro" id="IPR001851">
    <property type="entry name" value="ABC_transp_permease"/>
</dbReference>
<accession>A0A949NH22</accession>
<evidence type="ECO:0000256" key="6">
    <source>
        <dbReference type="SAM" id="Phobius"/>
    </source>
</evidence>
<evidence type="ECO:0000256" key="1">
    <source>
        <dbReference type="ARBA" id="ARBA00004651"/>
    </source>
</evidence>
<feature type="transmembrane region" description="Helical" evidence="6">
    <location>
        <begin position="289"/>
        <end position="308"/>
    </location>
</feature>
<organism evidence="7 8">
    <name type="scientific">Diplocloster agilis</name>
    <dbReference type="NCBI Taxonomy" id="2850323"/>
    <lineage>
        <taxon>Bacteria</taxon>
        <taxon>Bacillati</taxon>
        <taxon>Bacillota</taxon>
        <taxon>Clostridia</taxon>
        <taxon>Lachnospirales</taxon>
        <taxon>Lachnospiraceae</taxon>
        <taxon>Diplocloster</taxon>
    </lineage>
</organism>
<feature type="transmembrane region" description="Helical" evidence="6">
    <location>
        <begin position="158"/>
        <end position="179"/>
    </location>
</feature>
<feature type="transmembrane region" description="Helical" evidence="6">
    <location>
        <begin position="90"/>
        <end position="112"/>
    </location>
</feature>
<dbReference type="RefSeq" id="WP_158345509.1">
    <property type="nucleotide sequence ID" value="NZ_JAHQCW010000021.1"/>
</dbReference>
<dbReference type="Pfam" id="PF02653">
    <property type="entry name" value="BPD_transp_2"/>
    <property type="match status" value="1"/>
</dbReference>
<proteinExistence type="predicted"/>